<name>A0A2S0P8T4_9NEIS</name>
<evidence type="ECO:0000313" key="2">
    <source>
        <dbReference type="Proteomes" id="UP000244173"/>
    </source>
</evidence>
<proteinExistence type="predicted"/>
<dbReference type="InterPro" id="IPR041508">
    <property type="entry name" value="TcC-like_repeat"/>
</dbReference>
<dbReference type="STRING" id="1122240.GCA_000620105_03436"/>
<sequence>MPTQADPATARRCQGTPTVTVVDARGLPVRTIRYNRTLDTDLPDECITRQTFTPPGWQATRLDARLGDAWQADPATPPNFRYACSLSGRVLQVCSQDAGDLHALYDIEGGVRLHQHGSRRLEQAFDLLHRRVTIRESTDGIDRISERLRYADRDAPAGSNLHGRVWQQYTPAGMIQMPAYGLTGQPLLSRQQFLLDAVVDSDWSGSDPATLGSALAEEIYTTRWSWNPLSQQRQSIDAAGNRLQQDYDISGRPAASALRLPGASTAQAVLSAIDYTAAGQVRSETAGNGVVTEYSYEPQTRRLAALVCHRPARSGRRATLQALTYGYDPVGNLLSLSDASQPTRFSANRRISPDSQYEYDALYQLHQAVGRENATASQQTSALTSPIVPLCTDDSLLSGYTRTHDYDRGGNLTAIHHNGASAYTLAMIVAQTSNRAVRQTGDLTPADIDGLFDACGNLLQLQPGQPLAWNTRNQLQRCTQVSRDGASDNYENYWYDSQGRRAAKQTVTLTGGTIRRSRVLYLPGLQLRQTRQIVDGVDTLVESLQLVQLGNTGRQSVRLLHWDTGCPAGLANDQWRYSLDNQTGSSMIELDRQADIVTREEYYPYGGTAVWSVRSTVEADYKYLRYSGQERDASGLYDYGFRYYAPWLGRWLNPDPAGTVNGLNLYCMVGNNPVVNRDVNGLVFGKVLDRIKKGALPAVPVPGHTVNTTSLAFRDRRESVAGPGPGSNAAVAGNRFHRFLNLLQQEGAAPPAAADVQQQALASYASKHVNFEHFVPKMEEKYGLQLITNSGGGDCLLHALEGRNLGFEERIELRDQIAQSAATLLPGGRVSGDEIAMTLMQSLPGNDLTALALMEGRHQVSSDTLQAMIKTPGMYGGDIEIQAYTALPHTPDAVHVLTAEGSDRIEIRRHTPADRLTIFRGPRTEAMPFVSLLLEQPDIPVIHLAGSHWQRAI</sequence>
<dbReference type="Gene3D" id="2.180.10.10">
    <property type="entry name" value="RHS repeat-associated core"/>
    <property type="match status" value="1"/>
</dbReference>
<accession>A0A2S0P8T4</accession>
<dbReference type="RefSeq" id="WP_107888981.1">
    <property type="nucleotide sequence ID" value="NZ_CP028519.1"/>
</dbReference>
<dbReference type="Pfam" id="PF18807">
    <property type="entry name" value="TTc_toxin_rep"/>
    <property type="match status" value="1"/>
</dbReference>
<dbReference type="EMBL" id="CP028519">
    <property type="protein sequence ID" value="AVY93778.1"/>
    <property type="molecule type" value="Genomic_DNA"/>
</dbReference>
<gene>
    <name evidence="1" type="ORF">DAI18_06765</name>
</gene>
<reference evidence="1 2" key="1">
    <citation type="submission" date="2018-04" db="EMBL/GenBank/DDBJ databases">
        <title>Denitrifier Microvirgula.</title>
        <authorList>
            <person name="Anderson E."/>
            <person name="Jang J."/>
            <person name="Ishii S."/>
        </authorList>
    </citation>
    <scope>NUCLEOTIDE SEQUENCE [LARGE SCALE GENOMIC DNA]</scope>
    <source>
        <strain evidence="1 2">BE2.4</strain>
    </source>
</reference>
<protein>
    <submittedName>
        <fullName evidence="1">Toxin</fullName>
    </submittedName>
</protein>
<dbReference type="PANTHER" id="PTHR32305:SF15">
    <property type="entry name" value="PROTEIN RHSA-RELATED"/>
    <property type="match status" value="1"/>
</dbReference>
<dbReference type="AlphaFoldDB" id="A0A2S0P8T4"/>
<dbReference type="KEGG" id="maer:DAI18_06765"/>
<keyword evidence="2" id="KW-1185">Reference proteome</keyword>
<dbReference type="NCBIfam" id="TIGR03696">
    <property type="entry name" value="Rhs_assc_core"/>
    <property type="match status" value="1"/>
</dbReference>
<evidence type="ECO:0000313" key="1">
    <source>
        <dbReference type="EMBL" id="AVY93778.1"/>
    </source>
</evidence>
<dbReference type="InterPro" id="IPR022385">
    <property type="entry name" value="Rhs_assc_core"/>
</dbReference>
<dbReference type="OrthoDB" id="8570628at2"/>
<dbReference type="Proteomes" id="UP000244173">
    <property type="component" value="Chromosome"/>
</dbReference>
<dbReference type="InterPro" id="IPR050708">
    <property type="entry name" value="T6SS_VgrG/RHS"/>
</dbReference>
<dbReference type="PANTHER" id="PTHR32305">
    <property type="match status" value="1"/>
</dbReference>
<organism evidence="1 2">
    <name type="scientific">Microvirgula aerodenitrificans</name>
    <dbReference type="NCBI Taxonomy" id="57480"/>
    <lineage>
        <taxon>Bacteria</taxon>
        <taxon>Pseudomonadati</taxon>
        <taxon>Pseudomonadota</taxon>
        <taxon>Betaproteobacteria</taxon>
        <taxon>Neisseriales</taxon>
        <taxon>Aquaspirillaceae</taxon>
        <taxon>Microvirgula</taxon>
    </lineage>
</organism>